<feature type="domain" description="Thymidylate kinase-like" evidence="1">
    <location>
        <begin position="3"/>
        <end position="78"/>
    </location>
</feature>
<dbReference type="AlphaFoldDB" id="A0A5B9CX89"/>
<sequence length="90" mass="10682">MIKLNQFIPRPCITFYLHLPPAAIIERLQKRDGLALKYEEKFSFIKKVYEVYQFLLETDERFIVIDGTASVSLIHDQIRHHIDKACFNDK</sequence>
<dbReference type="InterPro" id="IPR039430">
    <property type="entry name" value="Thymidylate_kin-like_dom"/>
</dbReference>
<dbReference type="Gene3D" id="3.40.50.300">
    <property type="entry name" value="P-loop containing nucleotide triphosphate hydrolases"/>
    <property type="match status" value="1"/>
</dbReference>
<evidence type="ECO:0000259" key="1">
    <source>
        <dbReference type="Pfam" id="PF02223"/>
    </source>
</evidence>
<protein>
    <recommendedName>
        <fullName evidence="1">Thymidylate kinase-like domain-containing protein</fullName>
    </recommendedName>
</protein>
<keyword evidence="3" id="KW-1185">Reference proteome</keyword>
<name>A0A5B9CX89_9HYPH</name>
<organism evidence="2 3">
    <name type="scientific">Bartonella kosoyi</name>
    <dbReference type="NCBI Taxonomy" id="2133959"/>
    <lineage>
        <taxon>Bacteria</taxon>
        <taxon>Pseudomonadati</taxon>
        <taxon>Pseudomonadota</taxon>
        <taxon>Alphaproteobacteria</taxon>
        <taxon>Hyphomicrobiales</taxon>
        <taxon>Bartonellaceae</taxon>
        <taxon>Bartonella</taxon>
    </lineage>
</organism>
<dbReference type="InterPro" id="IPR027417">
    <property type="entry name" value="P-loop_NTPase"/>
</dbReference>
<dbReference type="Proteomes" id="UP000321940">
    <property type="component" value="Chromosome"/>
</dbReference>
<evidence type="ECO:0000313" key="2">
    <source>
        <dbReference type="EMBL" id="QEE08935.1"/>
    </source>
</evidence>
<accession>A0A5B9CX89</accession>
<gene>
    <name evidence="2" type="ORF">D1093_04710</name>
</gene>
<dbReference type="EMBL" id="CP031843">
    <property type="protein sequence ID" value="QEE08935.1"/>
    <property type="molecule type" value="Genomic_DNA"/>
</dbReference>
<reference evidence="2 3" key="1">
    <citation type="journal article" date="2020" name="Int. J. Syst. Evol. Microbiol.">
        <title>Bartonella kosoyi sp. nov. and Bartonella krasnovii sp. nov., two novel species closely related to the zoonotic Bartonella elizabethae, isolated from black rats and wild desert rodent-fleas.</title>
        <authorList>
            <person name="Gutierrez R."/>
            <person name="Shalit T."/>
            <person name="Markus B."/>
            <person name="Yuan C."/>
            <person name="Nachum-Biala Y."/>
            <person name="Elad D."/>
            <person name="Harrus S."/>
        </authorList>
    </citation>
    <scope>NUCLEOTIDE SEQUENCE [LARGE SCALE GENOMIC DNA]</scope>
    <source>
        <strain evidence="2 3">Tel Aviv</strain>
    </source>
</reference>
<proteinExistence type="predicted"/>
<dbReference type="Pfam" id="PF02223">
    <property type="entry name" value="Thymidylate_kin"/>
    <property type="match status" value="1"/>
</dbReference>
<evidence type="ECO:0000313" key="3">
    <source>
        <dbReference type="Proteomes" id="UP000321940"/>
    </source>
</evidence>
<dbReference type="KEGG" id="bky:D1093_04710"/>
<dbReference type="SUPFAM" id="SSF52540">
    <property type="entry name" value="P-loop containing nucleoside triphosphate hydrolases"/>
    <property type="match status" value="1"/>
</dbReference>